<dbReference type="EMBL" id="CAQK01000108">
    <property type="protein sequence ID" value="CCQ49270.1"/>
    <property type="molecule type" value="Genomic_DNA"/>
</dbReference>
<dbReference type="Proteomes" id="UP000018348">
    <property type="component" value="Unassembled WGS sequence"/>
</dbReference>
<accession>T2IAL4</accession>
<evidence type="ECO:0000313" key="2">
    <source>
        <dbReference type="Proteomes" id="UP000018348"/>
    </source>
</evidence>
<name>T2IAL4_CROWT</name>
<dbReference type="AlphaFoldDB" id="T2IAL4"/>
<evidence type="ECO:0000313" key="1">
    <source>
        <dbReference type="EMBL" id="CCQ49270.1"/>
    </source>
</evidence>
<comment type="caution">
    <text evidence="1">The sequence shown here is derived from an EMBL/GenBank/DDBJ whole genome shotgun (WGS) entry which is preliminary data.</text>
</comment>
<proteinExistence type="predicted"/>
<reference evidence="1 2" key="2">
    <citation type="submission" date="2013-09" db="EMBL/GenBank/DDBJ databases">
        <title>Whole genome comparison of six Crocosphaera watsonii strains with differing phenotypes.</title>
        <authorList>
            <person name="Bench S.R."/>
            <person name="Heller P."/>
            <person name="Frank I."/>
            <person name="Arciniega M."/>
            <person name="Shilova I.N."/>
            <person name="Zehr J.P."/>
        </authorList>
    </citation>
    <scope>NUCLEOTIDE SEQUENCE [LARGE SCALE GENOMIC DNA]</scope>
    <source>
        <strain evidence="1 2">WH 8502</strain>
    </source>
</reference>
<gene>
    <name evidence="1" type="ORF">CWATWH8502_2019</name>
</gene>
<organism evidence="1 2">
    <name type="scientific">Crocosphaera watsonii WH 8502</name>
    <dbReference type="NCBI Taxonomy" id="423474"/>
    <lineage>
        <taxon>Bacteria</taxon>
        <taxon>Bacillati</taxon>
        <taxon>Cyanobacteriota</taxon>
        <taxon>Cyanophyceae</taxon>
        <taxon>Oscillatoriophycideae</taxon>
        <taxon>Chroococcales</taxon>
        <taxon>Aphanothecaceae</taxon>
        <taxon>Crocosphaera</taxon>
    </lineage>
</organism>
<sequence>MEGSLGLPLKFGNRFLLSVPLLLTVLSKKASVLSSIFLLFLY</sequence>
<reference evidence="1 2" key="1">
    <citation type="submission" date="2013-01" db="EMBL/GenBank/DDBJ databases">
        <authorList>
            <person name="Bench S."/>
        </authorList>
    </citation>
    <scope>NUCLEOTIDE SEQUENCE [LARGE SCALE GENOMIC DNA]</scope>
    <source>
        <strain evidence="1 2">WH 8502</strain>
    </source>
</reference>
<protein>
    <submittedName>
        <fullName evidence="1">Uncharacterized protein</fullName>
    </submittedName>
</protein>